<sequence>MDRVLIVQGLIVLVTVGIILYILYLCLHFWHQKLFLSQQLQLQQDLMEKTFASIHNGPVQMLGFLIREVEVQPVNQQELLEYLRGIYQDILVNVEQLNMPHSTLNR</sequence>
<dbReference type="EMBL" id="JHEG04000001">
    <property type="protein sequence ID" value="KAF3888130.1"/>
    <property type="molecule type" value="Genomic_DNA"/>
</dbReference>
<comment type="caution">
    <text evidence="3">The sequence shown here is derived from an EMBL/GenBank/DDBJ whole genome shotgun (WGS) entry which is preliminary data.</text>
</comment>
<reference evidence="3" key="1">
    <citation type="journal article" date="2015" name="Genome Announc.">
        <title>Draft Genome Sequence of Tolypothrix boutellei Strain VB521301.</title>
        <authorList>
            <person name="Chandrababunaidu M.M."/>
            <person name="Singh D."/>
            <person name="Sen D."/>
            <person name="Bhan S."/>
            <person name="Das S."/>
            <person name="Gupta A."/>
            <person name="Adhikary S.P."/>
            <person name="Tripathy S."/>
        </authorList>
    </citation>
    <scope>NUCLEOTIDE SEQUENCE</scope>
    <source>
        <strain evidence="3">VB521301</strain>
    </source>
</reference>
<reference evidence="2" key="2">
    <citation type="submission" date="2019-11" db="EMBL/GenBank/DDBJ databases">
        <title>Improved Assembly of Tolypothrix boutellei genome.</title>
        <authorList>
            <person name="Sarangi A.N."/>
            <person name="Mukherjee M."/>
            <person name="Ghosh S."/>
            <person name="Singh D."/>
            <person name="Das A."/>
            <person name="Kant S."/>
            <person name="Prusty A."/>
            <person name="Tripathy S."/>
        </authorList>
    </citation>
    <scope>NUCLEOTIDE SEQUENCE</scope>
    <source>
        <strain evidence="2">VB521301</strain>
    </source>
</reference>
<dbReference type="OrthoDB" id="515456at2"/>
<evidence type="ECO:0000313" key="2">
    <source>
        <dbReference type="EMBL" id="KAF3888130.1"/>
    </source>
</evidence>
<keyword evidence="1" id="KW-0472">Membrane</keyword>
<dbReference type="RefSeq" id="WP_038078331.1">
    <property type="nucleotide sequence ID" value="NZ_JHEG04000001.1"/>
</dbReference>
<organism evidence="3">
    <name type="scientific">Tolypothrix bouteillei VB521301</name>
    <dbReference type="NCBI Taxonomy" id="1479485"/>
    <lineage>
        <taxon>Bacteria</taxon>
        <taxon>Bacillati</taxon>
        <taxon>Cyanobacteriota</taxon>
        <taxon>Cyanophyceae</taxon>
        <taxon>Nostocales</taxon>
        <taxon>Tolypothrichaceae</taxon>
        <taxon>Tolypothrix</taxon>
    </lineage>
</organism>
<protein>
    <recommendedName>
        <fullName evidence="5">Histidine kinase</fullName>
    </recommendedName>
</protein>
<proteinExistence type="predicted"/>
<name>A0A0C1RBD7_9CYAN</name>
<evidence type="ECO:0008006" key="5">
    <source>
        <dbReference type="Google" id="ProtNLM"/>
    </source>
</evidence>
<dbReference type="AlphaFoldDB" id="A0A0C1RBD7"/>
<dbReference type="EMBL" id="JHEG02000019">
    <property type="protein sequence ID" value="KIE12948.1"/>
    <property type="molecule type" value="Genomic_DNA"/>
</dbReference>
<feature type="transmembrane region" description="Helical" evidence="1">
    <location>
        <begin position="6"/>
        <end position="30"/>
    </location>
</feature>
<dbReference type="Proteomes" id="UP000029738">
    <property type="component" value="Unassembled WGS sequence"/>
</dbReference>
<gene>
    <name evidence="3" type="ORF">DA73_0205690</name>
    <name evidence="2" type="ORF">DA73_0400023520</name>
</gene>
<keyword evidence="1" id="KW-0812">Transmembrane</keyword>
<keyword evidence="4" id="KW-1185">Reference proteome</keyword>
<keyword evidence="1" id="KW-1133">Transmembrane helix</keyword>
<accession>A0A0C1RBD7</accession>
<evidence type="ECO:0000313" key="3">
    <source>
        <dbReference type="EMBL" id="KIE12948.1"/>
    </source>
</evidence>
<evidence type="ECO:0000313" key="4">
    <source>
        <dbReference type="Proteomes" id="UP000029738"/>
    </source>
</evidence>
<evidence type="ECO:0000256" key="1">
    <source>
        <dbReference type="SAM" id="Phobius"/>
    </source>
</evidence>